<dbReference type="EMBL" id="QHKI01000001">
    <property type="protein sequence ID" value="RSM91495.1"/>
    <property type="molecule type" value="Genomic_DNA"/>
</dbReference>
<dbReference type="InterPro" id="IPR035897">
    <property type="entry name" value="Toll_tir_struct_dom_sf"/>
</dbReference>
<dbReference type="SUPFAM" id="SSF48452">
    <property type="entry name" value="TPR-like"/>
    <property type="match status" value="2"/>
</dbReference>
<dbReference type="Proteomes" id="UP000287547">
    <property type="component" value="Unassembled WGS sequence"/>
</dbReference>
<dbReference type="Pfam" id="PF13676">
    <property type="entry name" value="TIR_2"/>
    <property type="match status" value="1"/>
</dbReference>
<dbReference type="SUPFAM" id="SSF52540">
    <property type="entry name" value="P-loop containing nucleoside triphosphate hydrolases"/>
    <property type="match status" value="1"/>
</dbReference>
<evidence type="ECO:0000313" key="2">
    <source>
        <dbReference type="EMBL" id="RSM91495.1"/>
    </source>
</evidence>
<evidence type="ECO:0000313" key="3">
    <source>
        <dbReference type="Proteomes" id="UP000287547"/>
    </source>
</evidence>
<sequence length="893" mass="98901">MADGRGELYNVFISYSGDDIHQIEKIKKRLDGLGISAFVDRTENRPSDSITASIEHALRNSAMCLVYYSTRFAERHACQFELAQAFVASAKEGGPSRLLVINPGPGRGHIAPVELQDRVFVEDDKSEAVLNQIIDGIQHMLATLTGTFQDIDFQALPKSYFGSSGYEPRVRRYSAIWALHSALNRRQYRTTQWPSNNTAVLTGLSGSGKTKLVEDYVLHFGFAYDSVVWIDLHNETTGALEAYEAKAGKVNPEGRVLWIIDNVSAELDESVVRKMIFPGKESHTVLITQQQAFRSVGEWVPLPRLTEDEGVQLFSLCRPPRDGEEELVKALVNRVQGHPMTVAQLAVAAIERRGLDSLAEHVGRVLDGTSSTIDRVARVFTDRLQRVDDEKQLMLLKLSAIGAAEPMPVRFVRDVMRRMGVTDDDVIACMSALGKALLASRDEHRWVMHPVVRQAVLHQFDIDARLTTTAAEVLLGYDDEEFLPHARHLADSCTLSADIGSELLRYVAFRLRNSGRPGLAARYFDRVIDTGGSDVLLDGAAAHFDAGEYAEAARLADQVRGDGERSAALILASSLDSLGRLDEAEAAWQRVATPDVLCDHPTGADLDVRLQWIRSRRLRGSLNEHKNFLVALVSKASDLPDHTANTARLELANIQMQTDEQKQARANASQVVDYYASRNRSHHPQAAEAEFVLASAHLLIHFLEFKPDAGKWSAAETTFRRLAEEQAQDLGDRNIQVLTARVAVGLALISQGKATDARAYATALLVVLRGRLDEGHPLVSRCLYTLGMAHFQLADFAAAAGCLESAHTGQLVAFGLYHHETLRTQFELGMALKLRNNDCRANALLDGVRLAAPRVTGRVNDLYGQATVATTFARWAPVWMLRRAHRANHKHKW</sequence>
<reference evidence="2 3" key="1">
    <citation type="submission" date="2018-05" db="EMBL/GenBank/DDBJ databases">
        <title>Evolution of GPA BGCs.</title>
        <authorList>
            <person name="Waglechner N."/>
            <person name="Wright G.D."/>
        </authorList>
    </citation>
    <scope>NUCLEOTIDE SEQUENCE [LARGE SCALE GENOMIC DNA]</scope>
    <source>
        <strain evidence="2 3">A82846</strain>
    </source>
</reference>
<dbReference type="RefSeq" id="WP_037256435.1">
    <property type="nucleotide sequence ID" value="NZ_QHKI01000001.1"/>
</dbReference>
<dbReference type="SUPFAM" id="SSF52200">
    <property type="entry name" value="Toll/Interleukin receptor TIR domain"/>
    <property type="match status" value="1"/>
</dbReference>
<name>A0A428ZTX5_KIBAR</name>
<evidence type="ECO:0000259" key="1">
    <source>
        <dbReference type="PROSITE" id="PS50104"/>
    </source>
</evidence>
<accession>A0A428ZTX5</accession>
<dbReference type="Gene3D" id="1.25.40.10">
    <property type="entry name" value="Tetratricopeptide repeat domain"/>
    <property type="match status" value="1"/>
</dbReference>
<comment type="caution">
    <text evidence="2">The sequence shown here is derived from an EMBL/GenBank/DDBJ whole genome shotgun (WGS) entry which is preliminary data.</text>
</comment>
<dbReference type="OrthoDB" id="3490462at2"/>
<organism evidence="2 3">
    <name type="scientific">Kibdelosporangium aridum</name>
    <dbReference type="NCBI Taxonomy" id="2030"/>
    <lineage>
        <taxon>Bacteria</taxon>
        <taxon>Bacillati</taxon>
        <taxon>Actinomycetota</taxon>
        <taxon>Actinomycetes</taxon>
        <taxon>Pseudonocardiales</taxon>
        <taxon>Pseudonocardiaceae</taxon>
        <taxon>Kibdelosporangium</taxon>
    </lineage>
</organism>
<dbReference type="AlphaFoldDB" id="A0A428ZTX5"/>
<feature type="domain" description="TIR" evidence="1">
    <location>
        <begin position="7"/>
        <end position="141"/>
    </location>
</feature>
<dbReference type="InterPro" id="IPR027417">
    <property type="entry name" value="P-loop_NTPase"/>
</dbReference>
<dbReference type="PROSITE" id="PS50104">
    <property type="entry name" value="TIR"/>
    <property type="match status" value="1"/>
</dbReference>
<proteinExistence type="predicted"/>
<dbReference type="GO" id="GO:0007165">
    <property type="term" value="P:signal transduction"/>
    <property type="evidence" value="ECO:0007669"/>
    <property type="project" value="InterPro"/>
</dbReference>
<dbReference type="InterPro" id="IPR000157">
    <property type="entry name" value="TIR_dom"/>
</dbReference>
<dbReference type="Gene3D" id="3.40.50.10140">
    <property type="entry name" value="Toll/interleukin-1 receptor homology (TIR) domain"/>
    <property type="match status" value="1"/>
</dbReference>
<dbReference type="InterPro" id="IPR011990">
    <property type="entry name" value="TPR-like_helical_dom_sf"/>
</dbReference>
<gene>
    <name evidence="2" type="ORF">DMH04_00360</name>
</gene>
<protein>
    <submittedName>
        <fullName evidence="2">TIR domain-containing protein</fullName>
    </submittedName>
</protein>